<dbReference type="CDD" id="cd01428">
    <property type="entry name" value="ADK"/>
    <property type="match status" value="1"/>
</dbReference>
<evidence type="ECO:0000256" key="3">
    <source>
        <dbReference type="ARBA" id="ARBA00022777"/>
    </source>
</evidence>
<feature type="region of interest" description="Disordered" evidence="7">
    <location>
        <begin position="168"/>
        <end position="191"/>
    </location>
</feature>
<keyword evidence="2 6" id="KW-0547">Nucleotide-binding</keyword>
<dbReference type="Proteomes" id="UP000095023">
    <property type="component" value="Unassembled WGS sequence"/>
</dbReference>
<dbReference type="EMBL" id="KV453841">
    <property type="protein sequence ID" value="ODV91983.1"/>
    <property type="molecule type" value="Genomic_DNA"/>
</dbReference>
<dbReference type="GO" id="GO:0046034">
    <property type="term" value="P:ATP metabolic process"/>
    <property type="evidence" value="ECO:0007669"/>
    <property type="project" value="UniProtKB-UniRule"/>
</dbReference>
<dbReference type="NCBIfam" id="NF001380">
    <property type="entry name" value="PRK00279.1-2"/>
    <property type="match status" value="1"/>
</dbReference>
<keyword evidence="3 6" id="KW-0418">Kinase</keyword>
<evidence type="ECO:0000313" key="10">
    <source>
        <dbReference type="Proteomes" id="UP000095023"/>
    </source>
</evidence>
<feature type="region of interest" description="LID" evidence="6">
    <location>
        <begin position="160"/>
        <end position="197"/>
    </location>
</feature>
<feature type="binding site" evidence="6">
    <location>
        <position position="233"/>
    </location>
    <ligand>
        <name>ATP</name>
        <dbReference type="ChEBI" id="CHEBI:30616"/>
    </ligand>
</feature>
<feature type="binding site" evidence="6">
    <location>
        <begin position="119"/>
        <end position="122"/>
    </location>
    <ligand>
        <name>AMP</name>
        <dbReference type="ChEBI" id="CHEBI:456215"/>
    </ligand>
</feature>
<feature type="domain" description="Adenylate kinase active site lid" evidence="8">
    <location>
        <begin position="161"/>
        <end position="196"/>
    </location>
</feature>
<dbReference type="Gene3D" id="3.40.50.300">
    <property type="entry name" value="P-loop containing nucleotide triphosphate hydrolases"/>
    <property type="match status" value="1"/>
</dbReference>
<dbReference type="OrthoDB" id="439792at2759"/>
<protein>
    <recommendedName>
        <fullName evidence="6">Adenylate kinase</fullName>
        <ecNumber evidence="6">2.7.4.3</ecNumber>
    </recommendedName>
    <alternativeName>
        <fullName evidence="6">ATP-AMP transphosphorylase</fullName>
    </alternativeName>
    <alternativeName>
        <fullName evidence="6">ATP:AMP phosphotransferase</fullName>
    </alternativeName>
    <alternativeName>
        <fullName evidence="6">Adenylate kinase cytosolic and mitochondrial</fullName>
    </alternativeName>
    <alternativeName>
        <fullName evidence="6">Adenylate monophosphate kinase</fullName>
    </alternativeName>
</protein>
<dbReference type="PRINTS" id="PR00094">
    <property type="entry name" value="ADENYLTKNASE"/>
</dbReference>
<evidence type="ECO:0000256" key="2">
    <source>
        <dbReference type="ARBA" id="ARBA00022741"/>
    </source>
</evidence>
<feature type="binding site" evidence="6">
    <location>
        <begin position="90"/>
        <end position="92"/>
    </location>
    <ligand>
        <name>AMP</name>
        <dbReference type="ChEBI" id="CHEBI:456215"/>
    </ligand>
</feature>
<dbReference type="InterPro" id="IPR007862">
    <property type="entry name" value="Adenylate_kinase_lid-dom"/>
</dbReference>
<reference evidence="10" key="1">
    <citation type="submission" date="2016-02" db="EMBL/GenBank/DDBJ databases">
        <title>Comparative genomics of biotechnologically important yeasts.</title>
        <authorList>
            <consortium name="DOE Joint Genome Institute"/>
            <person name="Riley R."/>
            <person name="Haridas S."/>
            <person name="Wolfe K.H."/>
            <person name="Lopes M.R."/>
            <person name="Hittinger C.T."/>
            <person name="Goker M."/>
            <person name="Salamov A."/>
            <person name="Wisecaver J."/>
            <person name="Long T.M."/>
            <person name="Aerts A.L."/>
            <person name="Barry K."/>
            <person name="Choi C."/>
            <person name="Clum A."/>
            <person name="Coughlan A.Y."/>
            <person name="Deshpande S."/>
            <person name="Douglass A.P."/>
            <person name="Hanson S.J."/>
            <person name="Klenk H.-P."/>
            <person name="Labutti K."/>
            <person name="Lapidus A."/>
            <person name="Lindquist E."/>
            <person name="Lipzen A."/>
            <person name="Meier-Kolthoff J.P."/>
            <person name="Ohm R.A."/>
            <person name="Otillar R.P."/>
            <person name="Pangilinan J."/>
            <person name="Peng Y."/>
            <person name="Rokas A."/>
            <person name="Rosa C.A."/>
            <person name="Scheuner C."/>
            <person name="Sibirny A.A."/>
            <person name="Slot J.C."/>
            <person name="Stielow J.B."/>
            <person name="Sun H."/>
            <person name="Kurtzman C.P."/>
            <person name="Blackwell M."/>
            <person name="Jeffries T.W."/>
            <person name="Grigoriev I.V."/>
        </authorList>
    </citation>
    <scope>NUCLEOTIDE SEQUENCE [LARGE SCALE GENOMIC DNA]</scope>
    <source>
        <strain evidence="10">NRRL Y-17796</strain>
    </source>
</reference>
<sequence>MSTEIEALKKRLTEVETRLKSLESPSSAAESKSIRMVIMGPPGAGKGTQAPRIKEKFCACHLATGDMLRSQVSRGTELGKQAKKIMESGGLVSDDIVLGMIKSELESNPECKKGFILDGFPRTVPQAEGLDAMLKKRNTPLEKALELQIDDSLLVKRITGRLIHPSSGRSYHTEFHPPKKPMTDDITGEPLVQRSDDNAESLKKRLAVYHSQTTPVAEYYKKTGIWAGIDASQSPNKVWEDIFSCLSQSAPKFKLF</sequence>
<dbReference type="HAMAP" id="MF_03168">
    <property type="entry name" value="Adenylate_kinase_AK2"/>
    <property type="match status" value="1"/>
</dbReference>
<organism evidence="9 10">
    <name type="scientific">Tortispora caseinolytica NRRL Y-17796</name>
    <dbReference type="NCBI Taxonomy" id="767744"/>
    <lineage>
        <taxon>Eukaryota</taxon>
        <taxon>Fungi</taxon>
        <taxon>Dikarya</taxon>
        <taxon>Ascomycota</taxon>
        <taxon>Saccharomycotina</taxon>
        <taxon>Trigonopsidomycetes</taxon>
        <taxon>Trigonopsidales</taxon>
        <taxon>Trigonopsidaceae</taxon>
        <taxon>Tortispora</taxon>
    </lineage>
</organism>
<keyword evidence="1 6" id="KW-0808">Transferase</keyword>
<keyword evidence="6" id="KW-0963">Cytoplasm</keyword>
<feature type="binding site" evidence="6">
    <location>
        <position position="126"/>
    </location>
    <ligand>
        <name>AMP</name>
        <dbReference type="ChEBI" id="CHEBI:456215"/>
    </ligand>
</feature>
<feature type="compositionally biased region" description="Basic and acidic residues" evidence="7">
    <location>
        <begin position="171"/>
        <end position="183"/>
    </location>
</feature>
<keyword evidence="10" id="KW-1185">Reference proteome</keyword>
<comment type="subunit">
    <text evidence="6">Monomer.</text>
</comment>
<dbReference type="Pfam" id="PF00406">
    <property type="entry name" value="ADK"/>
    <property type="match status" value="1"/>
</dbReference>
<dbReference type="GO" id="GO:0036388">
    <property type="term" value="P:pre-replicative complex assembly"/>
    <property type="evidence" value="ECO:0007669"/>
    <property type="project" value="EnsemblFungi"/>
</dbReference>
<dbReference type="GO" id="GO:0016208">
    <property type="term" value="F:AMP binding"/>
    <property type="evidence" value="ECO:0007669"/>
    <property type="project" value="EnsemblFungi"/>
</dbReference>
<comment type="function">
    <text evidence="6">Catalyzes the reversible transfer of the terminal phosphate group between ATP and AMP. Plays an important role in cellular energy homeostasis and in adenine nucleotide metabolism. Adenylate kinase activity is critical for regulation of the phosphate utilization and the AMP de novo biosynthesis pathways.</text>
</comment>
<dbReference type="GO" id="GO:0005758">
    <property type="term" value="C:mitochondrial intermembrane space"/>
    <property type="evidence" value="ECO:0007669"/>
    <property type="project" value="UniProtKB-SubCell"/>
</dbReference>
<comment type="catalytic activity">
    <reaction evidence="6">
        <text>AMP + ATP = 2 ADP</text>
        <dbReference type="Rhea" id="RHEA:12973"/>
        <dbReference type="ChEBI" id="CHEBI:30616"/>
        <dbReference type="ChEBI" id="CHEBI:456215"/>
        <dbReference type="ChEBI" id="CHEBI:456216"/>
        <dbReference type="EC" id="2.7.4.3"/>
    </reaction>
</comment>
<dbReference type="InterPro" id="IPR006259">
    <property type="entry name" value="Adenyl_kin_sub"/>
</dbReference>
<feature type="binding site" evidence="6">
    <location>
        <begin position="170"/>
        <end position="171"/>
    </location>
    <ligand>
        <name>ATP</name>
        <dbReference type="ChEBI" id="CHEBI:30616"/>
    </ligand>
</feature>
<dbReference type="PANTHER" id="PTHR23359">
    <property type="entry name" value="NUCLEOTIDE KINASE"/>
    <property type="match status" value="1"/>
</dbReference>
<dbReference type="GO" id="GO:0004017">
    <property type="term" value="F:AMP kinase activity"/>
    <property type="evidence" value="ECO:0007669"/>
    <property type="project" value="UniProtKB-UniRule"/>
</dbReference>
<feature type="region of interest" description="NMPbind" evidence="6">
    <location>
        <begin position="63"/>
        <end position="92"/>
    </location>
</feature>
<dbReference type="NCBIfam" id="NF001381">
    <property type="entry name" value="PRK00279.1-3"/>
    <property type="match status" value="1"/>
</dbReference>
<dbReference type="FunFam" id="3.40.50.300:FF:000106">
    <property type="entry name" value="Adenylate kinase mitochondrial"/>
    <property type="match status" value="1"/>
</dbReference>
<dbReference type="InterPro" id="IPR028587">
    <property type="entry name" value="AK2"/>
</dbReference>
<feature type="binding site" evidence="6">
    <location>
        <position position="69"/>
    </location>
    <ligand>
        <name>AMP</name>
        <dbReference type="ChEBI" id="CHEBI:456215"/>
    </ligand>
</feature>
<evidence type="ECO:0000256" key="1">
    <source>
        <dbReference type="ARBA" id="ARBA00022679"/>
    </source>
</evidence>
<proteinExistence type="inferred from homology"/>
<evidence type="ECO:0000256" key="6">
    <source>
        <dbReference type="HAMAP-Rule" id="MF_03168"/>
    </source>
</evidence>
<feature type="binding site" evidence="6">
    <location>
        <position position="205"/>
    </location>
    <ligand>
        <name>AMP</name>
        <dbReference type="ChEBI" id="CHEBI:456215"/>
    </ligand>
</feature>
<feature type="binding site" evidence="6">
    <location>
        <position position="194"/>
    </location>
    <ligand>
        <name>AMP</name>
        <dbReference type="ChEBI" id="CHEBI:456215"/>
    </ligand>
</feature>
<dbReference type="PROSITE" id="PS00113">
    <property type="entry name" value="ADENYLATE_KINASE"/>
    <property type="match status" value="1"/>
</dbReference>
<dbReference type="NCBIfam" id="TIGR01351">
    <property type="entry name" value="adk"/>
    <property type="match status" value="1"/>
</dbReference>
<dbReference type="GO" id="GO:0003688">
    <property type="term" value="F:DNA replication origin binding"/>
    <property type="evidence" value="ECO:0007669"/>
    <property type="project" value="EnsemblFungi"/>
</dbReference>
<dbReference type="InterPro" id="IPR033690">
    <property type="entry name" value="Adenylat_kinase_CS"/>
</dbReference>
<name>A0A1E4TJR4_9ASCO</name>
<evidence type="ECO:0000256" key="7">
    <source>
        <dbReference type="SAM" id="MobiDB-lite"/>
    </source>
</evidence>
<evidence type="ECO:0000256" key="5">
    <source>
        <dbReference type="ARBA" id="ARBA00023128"/>
    </source>
</evidence>
<dbReference type="AlphaFoldDB" id="A0A1E4TJR4"/>
<feature type="binding site" evidence="6">
    <location>
        <position position="161"/>
    </location>
    <ligand>
        <name>ATP</name>
        <dbReference type="ChEBI" id="CHEBI:30616"/>
    </ligand>
</feature>
<keyword evidence="4 6" id="KW-0067">ATP-binding</keyword>
<dbReference type="InterPro" id="IPR000850">
    <property type="entry name" value="Adenylat/UMP-CMP_kin"/>
</dbReference>
<evidence type="ECO:0000256" key="4">
    <source>
        <dbReference type="ARBA" id="ARBA00022840"/>
    </source>
</evidence>
<gene>
    <name evidence="6" type="primary">ADK1</name>
    <name evidence="9" type="ORF">CANCADRAFT_567</name>
</gene>
<dbReference type="GO" id="GO:0046033">
    <property type="term" value="P:AMP metabolic process"/>
    <property type="evidence" value="ECO:0007669"/>
    <property type="project" value="UniProtKB-UniRule"/>
</dbReference>
<dbReference type="GO" id="GO:0006172">
    <property type="term" value="P:ADP biosynthetic process"/>
    <property type="evidence" value="ECO:0007669"/>
    <property type="project" value="UniProtKB-UniRule"/>
</dbReference>
<dbReference type="EC" id="2.7.4.3" evidence="6"/>
<comment type="domain">
    <text evidence="6">Consists of three domains, a large central CORE domain and two small peripheral domains, NMPbind and LID, which undergo movements during catalysis. The LID domain closes over the site of phosphoryl transfer upon ATP binding. Assembling and dissambling the active center during each catalytic cycle provides an effective means to prevent ATP hydrolysis.</text>
</comment>
<dbReference type="NCBIfam" id="NF011100">
    <property type="entry name" value="PRK14527.1"/>
    <property type="match status" value="1"/>
</dbReference>
<evidence type="ECO:0000259" key="8">
    <source>
        <dbReference type="Pfam" id="PF05191"/>
    </source>
</evidence>
<dbReference type="SUPFAM" id="SSF52540">
    <property type="entry name" value="P-loop containing nucleoside triphosphate hydrolases"/>
    <property type="match status" value="1"/>
</dbReference>
<accession>A0A1E4TJR4</accession>
<dbReference type="Pfam" id="PF05191">
    <property type="entry name" value="ADK_lid"/>
    <property type="match status" value="1"/>
</dbReference>
<feature type="binding site" evidence="6">
    <location>
        <position position="64"/>
    </location>
    <ligand>
        <name>AMP</name>
        <dbReference type="ChEBI" id="CHEBI:456215"/>
    </ligand>
</feature>
<dbReference type="HAMAP" id="MF_00235">
    <property type="entry name" value="Adenylate_kinase_Adk"/>
    <property type="match status" value="1"/>
</dbReference>
<evidence type="ECO:0000313" key="9">
    <source>
        <dbReference type="EMBL" id="ODV91983.1"/>
    </source>
</evidence>
<dbReference type="GO" id="GO:0005829">
    <property type="term" value="C:cytosol"/>
    <property type="evidence" value="ECO:0007669"/>
    <property type="project" value="UniProtKB-SubCell"/>
</dbReference>
<comment type="subcellular location">
    <subcellularLocation>
        <location evidence="6">Cytoplasm</location>
        <location evidence="6">Cytosol</location>
    </subcellularLocation>
    <subcellularLocation>
        <location evidence="6">Mitochondrion intermembrane space</location>
    </subcellularLocation>
    <text evidence="6">Predominantly mitochondrial.</text>
</comment>
<dbReference type="GO" id="GO:0006270">
    <property type="term" value="P:DNA replication initiation"/>
    <property type="evidence" value="ECO:0007669"/>
    <property type="project" value="EnsemblFungi"/>
</dbReference>
<comment type="similarity">
    <text evidence="6">Belongs to the adenylate kinase family. AK2 subfamily.</text>
</comment>
<dbReference type="InterPro" id="IPR027417">
    <property type="entry name" value="P-loop_NTPase"/>
</dbReference>
<keyword evidence="5 6" id="KW-0496">Mitochondrion</keyword>
<feature type="binding site" evidence="6">
    <location>
        <begin position="43"/>
        <end position="48"/>
    </location>
    <ligand>
        <name>ATP</name>
        <dbReference type="ChEBI" id="CHEBI:30616"/>
    </ligand>
</feature>
<dbReference type="GO" id="GO:0005524">
    <property type="term" value="F:ATP binding"/>
    <property type="evidence" value="ECO:0007669"/>
    <property type="project" value="UniProtKB-KW"/>
</dbReference>